<feature type="active site" description="Proton acceptor" evidence="16">
    <location>
        <position position="293"/>
    </location>
</feature>
<dbReference type="Pfam" id="PF20510">
    <property type="entry name" value="HgmA_N"/>
    <property type="match status" value="1"/>
</dbReference>
<evidence type="ECO:0000256" key="7">
    <source>
        <dbReference type="ARBA" id="ARBA00022723"/>
    </source>
</evidence>
<evidence type="ECO:0000256" key="3">
    <source>
        <dbReference type="ARBA" id="ARBA00004704"/>
    </source>
</evidence>
<evidence type="ECO:0000259" key="19">
    <source>
        <dbReference type="Pfam" id="PF20510"/>
    </source>
</evidence>
<dbReference type="InterPro" id="IPR046452">
    <property type="entry name" value="HgmA_N"/>
</dbReference>
<evidence type="ECO:0000256" key="6">
    <source>
        <dbReference type="ARBA" id="ARBA00018757"/>
    </source>
</evidence>
<evidence type="ECO:0000256" key="12">
    <source>
        <dbReference type="ARBA" id="ARBA00023232"/>
    </source>
</evidence>
<comment type="similarity">
    <text evidence="4">Belongs to the homogentisate dioxygenase family.</text>
</comment>
<reference evidence="20 21" key="1">
    <citation type="submission" date="2024-03" db="EMBL/GenBank/DDBJ databases">
        <title>The genome assembly and annotation of the cricket Gryllus longicercus Weissman &amp; Gray.</title>
        <authorList>
            <person name="Szrajer S."/>
            <person name="Gray D."/>
            <person name="Ylla G."/>
        </authorList>
    </citation>
    <scope>NUCLEOTIDE SEQUENCE [LARGE SCALE GENOMIC DNA]</scope>
    <source>
        <strain evidence="20">DAG 2021-001</strain>
        <tissue evidence="20">Whole body minus gut</tissue>
    </source>
</reference>
<evidence type="ECO:0000256" key="10">
    <source>
        <dbReference type="ARBA" id="ARBA00023002"/>
    </source>
</evidence>
<evidence type="ECO:0000256" key="15">
    <source>
        <dbReference type="ARBA" id="ARBA00033225"/>
    </source>
</evidence>
<evidence type="ECO:0000256" key="4">
    <source>
        <dbReference type="ARBA" id="ARBA00007757"/>
    </source>
</evidence>
<keyword evidence="7 17" id="KW-0479">Metal-binding</keyword>
<evidence type="ECO:0000256" key="2">
    <source>
        <dbReference type="ARBA" id="ARBA00001962"/>
    </source>
</evidence>
<comment type="pathway">
    <text evidence="3">Amino-acid degradation; L-phenylalanine degradation; acetoacetate and fumarate from L-phenylalanine: step 4/6.</text>
</comment>
<evidence type="ECO:0000256" key="5">
    <source>
        <dbReference type="ARBA" id="ARBA00013127"/>
    </source>
</evidence>
<feature type="binding site" evidence="17">
    <location>
        <position position="372"/>
    </location>
    <ligand>
        <name>Fe cation</name>
        <dbReference type="ChEBI" id="CHEBI:24875"/>
    </ligand>
</feature>
<keyword evidence="11 17" id="KW-0408">Iron</keyword>
<dbReference type="GO" id="GO:0006559">
    <property type="term" value="P:L-phenylalanine catabolic process"/>
    <property type="evidence" value="ECO:0007669"/>
    <property type="project" value="UniProtKB-KW"/>
</dbReference>
<evidence type="ECO:0000256" key="9">
    <source>
        <dbReference type="ARBA" id="ARBA00022964"/>
    </source>
</evidence>
<evidence type="ECO:0000256" key="11">
    <source>
        <dbReference type="ARBA" id="ARBA00023004"/>
    </source>
</evidence>
<dbReference type="InterPro" id="IPR005708">
    <property type="entry name" value="Homogentis_dOase"/>
</dbReference>
<evidence type="ECO:0000256" key="13">
    <source>
        <dbReference type="ARBA" id="ARBA00030235"/>
    </source>
</evidence>
<gene>
    <name evidence="20" type="ORF">R5R35_004277</name>
</gene>
<comment type="catalytic activity">
    <reaction evidence="1">
        <text>homogentisate + O2 = 4-maleylacetoacetate + H(+)</text>
        <dbReference type="Rhea" id="RHEA:15449"/>
        <dbReference type="ChEBI" id="CHEBI:15378"/>
        <dbReference type="ChEBI" id="CHEBI:15379"/>
        <dbReference type="ChEBI" id="CHEBI:16169"/>
        <dbReference type="ChEBI" id="CHEBI:17105"/>
        <dbReference type="EC" id="1.13.11.5"/>
    </reaction>
</comment>
<protein>
    <recommendedName>
        <fullName evidence="6">Homogentisate 1,2-dioxygenase</fullName>
        <ecNumber evidence="5">1.13.11.5</ecNumber>
    </recommendedName>
    <alternativeName>
        <fullName evidence="13">Homogentisate oxygenase</fullName>
    </alternativeName>
    <alternativeName>
        <fullName evidence="14">Homogentisic acid oxidase</fullName>
    </alternativeName>
    <alternativeName>
        <fullName evidence="15">Homogentisicase</fullName>
    </alternativeName>
</protein>
<evidence type="ECO:0000256" key="8">
    <source>
        <dbReference type="ARBA" id="ARBA00022878"/>
    </source>
</evidence>
<keyword evidence="21" id="KW-1185">Reference proteome</keyword>
<sequence>MGVLQYQSGFGNEFASEDPRCPGALPEGQNNPQRCPYGLYAEQLSGTAFTAPRSRNLRSWLYRIRPSVLHRPFAPVRHDGLRADWDEQPPNPNQLRWRPFEVPGAGAEAVDFVGGLRTVCGAGDPRMRRGLAVLVYLCNASMRDCCLQDADGDLLIVPQQGELHITTEFGKMDVAPNEICVIQQGMRFSVDVQGPSRGYILEVFDNHFELPDLGPIGANGLANARDFLSPVAWFEDRAVDGDGFRVLNKYQGRLFEAHQAHSAFDVAAWHGNYAPFKYPLARFMAVNAVAFDHCDPSIFTVLTCPSGKPGTATADFVIFPPRWAVQEHTFRPPYYHRNCMSEFMGLIAGRYEAKEEGFAPGGATLHSMMTPHGPDAQCFAAASAAPLRPERVADATQAFMFESSLGLSVTKWGEETCQKLDHDYYKCWQGLQKHFDPKWKPDH</sequence>
<organism evidence="20 21">
    <name type="scientific">Gryllus longicercus</name>
    <dbReference type="NCBI Taxonomy" id="2509291"/>
    <lineage>
        <taxon>Eukaryota</taxon>
        <taxon>Metazoa</taxon>
        <taxon>Ecdysozoa</taxon>
        <taxon>Arthropoda</taxon>
        <taxon>Hexapoda</taxon>
        <taxon>Insecta</taxon>
        <taxon>Pterygota</taxon>
        <taxon>Neoptera</taxon>
        <taxon>Polyneoptera</taxon>
        <taxon>Orthoptera</taxon>
        <taxon>Ensifera</taxon>
        <taxon>Gryllidea</taxon>
        <taxon>Grylloidea</taxon>
        <taxon>Gryllidae</taxon>
        <taxon>Gryllinae</taxon>
        <taxon>Gryllus</taxon>
    </lineage>
</organism>
<dbReference type="Pfam" id="PF04209">
    <property type="entry name" value="HgmA_C"/>
    <property type="match status" value="1"/>
</dbReference>
<evidence type="ECO:0000313" key="20">
    <source>
        <dbReference type="EMBL" id="KAK7872970.1"/>
    </source>
</evidence>
<evidence type="ECO:0000256" key="14">
    <source>
        <dbReference type="ARBA" id="ARBA00030437"/>
    </source>
</evidence>
<evidence type="ECO:0000256" key="16">
    <source>
        <dbReference type="PIRSR" id="PIRSR605708-1"/>
    </source>
</evidence>
<comment type="cofactor">
    <cofactor evidence="2 17">
        <name>Fe cation</name>
        <dbReference type="ChEBI" id="CHEBI:24875"/>
    </cofactor>
</comment>
<dbReference type="SUPFAM" id="SSF51182">
    <property type="entry name" value="RmlC-like cupins"/>
    <property type="match status" value="1"/>
</dbReference>
<evidence type="ECO:0000256" key="17">
    <source>
        <dbReference type="PIRSR" id="PIRSR605708-2"/>
    </source>
</evidence>
<dbReference type="InterPro" id="IPR046451">
    <property type="entry name" value="HgmA_C"/>
</dbReference>
<feature type="domain" description="Homogentisate 1,2-dioxygenase N-terminal" evidence="19">
    <location>
        <begin position="5"/>
        <end position="280"/>
    </location>
</feature>
<dbReference type="PANTHER" id="PTHR11056">
    <property type="entry name" value="HOMOGENTISATE 1,2-DIOXYGENASE"/>
    <property type="match status" value="1"/>
</dbReference>
<keyword evidence="10" id="KW-0560">Oxidoreductase</keyword>
<evidence type="ECO:0000313" key="21">
    <source>
        <dbReference type="Proteomes" id="UP001378592"/>
    </source>
</evidence>
<feature type="binding site" evidence="17">
    <location>
        <position position="351"/>
    </location>
    <ligand>
        <name>homogentisate</name>
        <dbReference type="ChEBI" id="CHEBI:16169"/>
    </ligand>
</feature>
<name>A0AAN9ZGU1_9ORTH</name>
<feature type="binding site" evidence="17">
    <location>
        <position position="336"/>
    </location>
    <ligand>
        <name>Fe cation</name>
        <dbReference type="ChEBI" id="CHEBI:24875"/>
    </ligand>
</feature>
<dbReference type="GO" id="GO:0005737">
    <property type="term" value="C:cytoplasm"/>
    <property type="evidence" value="ECO:0007669"/>
    <property type="project" value="TreeGrafter"/>
</dbReference>
<dbReference type="EC" id="1.13.11.5" evidence="5"/>
<accession>A0AAN9ZGU1</accession>
<dbReference type="CDD" id="cd07000">
    <property type="entry name" value="cupin_HGO_N"/>
    <property type="match status" value="1"/>
</dbReference>
<dbReference type="NCBIfam" id="TIGR01015">
    <property type="entry name" value="hmgA"/>
    <property type="match status" value="1"/>
</dbReference>
<dbReference type="FunFam" id="2.60.120.10:FF:000026">
    <property type="entry name" value="Homogentisate 1,2-dioxygenase"/>
    <property type="match status" value="1"/>
</dbReference>
<dbReference type="PANTHER" id="PTHR11056:SF0">
    <property type="entry name" value="HOMOGENTISATE 1,2-DIOXYGENASE"/>
    <property type="match status" value="1"/>
</dbReference>
<feature type="domain" description="Homogentisate 1,2-dioxygenase C-terminal" evidence="18">
    <location>
        <begin position="282"/>
        <end position="435"/>
    </location>
</feature>
<dbReference type="Proteomes" id="UP001378592">
    <property type="component" value="Unassembled WGS sequence"/>
</dbReference>
<dbReference type="Gene3D" id="2.60.120.10">
    <property type="entry name" value="Jelly Rolls"/>
    <property type="match status" value="1"/>
</dbReference>
<dbReference type="InterPro" id="IPR014710">
    <property type="entry name" value="RmlC-like_jellyroll"/>
</dbReference>
<dbReference type="EMBL" id="JAZDUA010000018">
    <property type="protein sequence ID" value="KAK7872970.1"/>
    <property type="molecule type" value="Genomic_DNA"/>
</dbReference>
<dbReference type="GO" id="GO:0006572">
    <property type="term" value="P:L-tyrosine catabolic process"/>
    <property type="evidence" value="ECO:0007669"/>
    <property type="project" value="UniProtKB-KW"/>
</dbReference>
<keyword evidence="9" id="KW-0223">Dioxygenase</keyword>
<feature type="binding site" evidence="17">
    <location>
        <position position="372"/>
    </location>
    <ligand>
        <name>homogentisate</name>
        <dbReference type="ChEBI" id="CHEBI:16169"/>
    </ligand>
</feature>
<feature type="binding site" evidence="17">
    <location>
        <position position="342"/>
    </location>
    <ligand>
        <name>Fe cation</name>
        <dbReference type="ChEBI" id="CHEBI:24875"/>
    </ligand>
</feature>
<dbReference type="GO" id="GO:0046872">
    <property type="term" value="F:metal ion binding"/>
    <property type="evidence" value="ECO:0007669"/>
    <property type="project" value="UniProtKB-KW"/>
</dbReference>
<dbReference type="AlphaFoldDB" id="A0AAN9ZGU1"/>
<comment type="caution">
    <text evidence="20">The sequence shown here is derived from an EMBL/GenBank/DDBJ whole genome shotgun (WGS) entry which is preliminary data.</text>
</comment>
<keyword evidence="8" id="KW-0828">Tyrosine catabolism</keyword>
<keyword evidence="12" id="KW-0585">Phenylalanine catabolism</keyword>
<evidence type="ECO:0000256" key="1">
    <source>
        <dbReference type="ARBA" id="ARBA00000076"/>
    </source>
</evidence>
<proteinExistence type="inferred from homology"/>
<dbReference type="GO" id="GO:0004411">
    <property type="term" value="F:homogentisate 1,2-dioxygenase activity"/>
    <property type="evidence" value="ECO:0007669"/>
    <property type="project" value="UniProtKB-EC"/>
</dbReference>
<evidence type="ECO:0000259" key="18">
    <source>
        <dbReference type="Pfam" id="PF04209"/>
    </source>
</evidence>
<dbReference type="InterPro" id="IPR011051">
    <property type="entry name" value="RmlC_Cupin_sf"/>
</dbReference>